<evidence type="ECO:0000256" key="1">
    <source>
        <dbReference type="ARBA" id="ARBA00023002"/>
    </source>
</evidence>
<keyword evidence="4" id="KW-1185">Reference proteome</keyword>
<dbReference type="InterPro" id="IPR011766">
    <property type="entry name" value="TPP_enzyme_TPP-bd"/>
</dbReference>
<feature type="domain" description="Thiamine pyrophosphate enzyme TPP-binding" evidence="2">
    <location>
        <begin position="78"/>
        <end position="225"/>
    </location>
</feature>
<reference evidence="3 4" key="1">
    <citation type="submission" date="2018-06" db="EMBL/GenBank/DDBJ databases">
        <title>Genomic Encyclopedia of Type Strains, Phase IV (KMG-IV): sequencing the most valuable type-strain genomes for metagenomic binning, comparative biology and taxonomic classification.</title>
        <authorList>
            <person name="Goeker M."/>
        </authorList>
    </citation>
    <scope>NUCLEOTIDE SEQUENCE [LARGE SCALE GENOMIC DNA]</scope>
    <source>
        <strain evidence="3 4">DSM 25532</strain>
    </source>
</reference>
<dbReference type="Gene3D" id="3.40.50.970">
    <property type="match status" value="1"/>
</dbReference>
<dbReference type="PANTHER" id="PTHR48084:SF4">
    <property type="entry name" value="2-OXOGLUTARATE OXIDOREDUCTASE SUBUNIT KORB"/>
    <property type="match status" value="1"/>
</dbReference>
<dbReference type="InterPro" id="IPR029061">
    <property type="entry name" value="THDP-binding"/>
</dbReference>
<dbReference type="CDD" id="cd03375">
    <property type="entry name" value="TPP_OGFOR"/>
    <property type="match status" value="1"/>
</dbReference>
<dbReference type="GO" id="GO:0044281">
    <property type="term" value="P:small molecule metabolic process"/>
    <property type="evidence" value="ECO:0007669"/>
    <property type="project" value="UniProtKB-ARBA"/>
</dbReference>
<dbReference type="InterPro" id="IPR051457">
    <property type="entry name" value="2-oxoacid:Fd_oxidoreductase"/>
</dbReference>
<dbReference type="RefSeq" id="WP_113959489.1">
    <property type="nucleotide sequence ID" value="NZ_QNRR01000006.1"/>
</dbReference>
<dbReference type="Pfam" id="PF02775">
    <property type="entry name" value="TPP_enzyme_C"/>
    <property type="match status" value="1"/>
</dbReference>
<evidence type="ECO:0000259" key="2">
    <source>
        <dbReference type="Pfam" id="PF02775"/>
    </source>
</evidence>
<dbReference type="GO" id="GO:0016625">
    <property type="term" value="F:oxidoreductase activity, acting on the aldehyde or oxo group of donors, iron-sulfur protein as acceptor"/>
    <property type="evidence" value="ECO:0007669"/>
    <property type="project" value="UniProtKB-ARBA"/>
</dbReference>
<dbReference type="Proteomes" id="UP000253426">
    <property type="component" value="Unassembled WGS sequence"/>
</dbReference>
<comment type="caution">
    <text evidence="3">The sequence shown here is derived from an EMBL/GenBank/DDBJ whole genome shotgun (WGS) entry which is preliminary data.</text>
</comment>
<dbReference type="GO" id="GO:0045333">
    <property type="term" value="P:cellular respiration"/>
    <property type="evidence" value="ECO:0007669"/>
    <property type="project" value="UniProtKB-ARBA"/>
</dbReference>
<sequence>MSTESNVLTAASADAAAPAPAAPAPAAPVADKLTKKALTADHPTWCPGCGDFAVLNIFYRVLEKLQYPHENIVCVAGIGCSSRFPYFMNTHGIHFIHGRALPLATGVSLSRPDLHVFVFGGDGDGFSIGGNHLNHAARKNVKLTYIIMDNFVYGLTKKQTSPTSPIGFKSKTDPTGAIDRPINPMRQLLASGATFIARTHAAQVKHMEAMFERAIKHDGFSVVECLSECVMFYASAFDDSTPRKGGVFETIDEAQHDVTDETAAFKMAENLTPGKFGVYYQVNRPTKNALEQKWIDDTQSKMNGMTPKDVLKKRLETMR</sequence>
<evidence type="ECO:0000313" key="3">
    <source>
        <dbReference type="EMBL" id="RBP42352.1"/>
    </source>
</evidence>
<dbReference type="EMBL" id="QNRR01000006">
    <property type="protein sequence ID" value="RBP42352.1"/>
    <property type="molecule type" value="Genomic_DNA"/>
</dbReference>
<organism evidence="3 4">
    <name type="scientific">Roseimicrobium gellanilyticum</name>
    <dbReference type="NCBI Taxonomy" id="748857"/>
    <lineage>
        <taxon>Bacteria</taxon>
        <taxon>Pseudomonadati</taxon>
        <taxon>Verrucomicrobiota</taxon>
        <taxon>Verrucomicrobiia</taxon>
        <taxon>Verrucomicrobiales</taxon>
        <taxon>Verrucomicrobiaceae</taxon>
        <taxon>Roseimicrobium</taxon>
    </lineage>
</organism>
<protein>
    <submittedName>
        <fullName evidence="3">2-oxoglutarate ferredoxin oxidoreductase subunit beta</fullName>
    </submittedName>
</protein>
<dbReference type="SUPFAM" id="SSF52518">
    <property type="entry name" value="Thiamin diphosphate-binding fold (THDP-binding)"/>
    <property type="match status" value="1"/>
</dbReference>
<dbReference type="GO" id="GO:0030976">
    <property type="term" value="F:thiamine pyrophosphate binding"/>
    <property type="evidence" value="ECO:0007669"/>
    <property type="project" value="InterPro"/>
</dbReference>
<name>A0A366HI63_9BACT</name>
<gene>
    <name evidence="3" type="ORF">DES53_10656</name>
</gene>
<accession>A0A366HI63</accession>
<proteinExistence type="predicted"/>
<dbReference type="AlphaFoldDB" id="A0A366HI63"/>
<dbReference type="PANTHER" id="PTHR48084">
    <property type="entry name" value="2-OXOGLUTARATE OXIDOREDUCTASE SUBUNIT KORB-RELATED"/>
    <property type="match status" value="1"/>
</dbReference>
<dbReference type="OrthoDB" id="9775140at2"/>
<evidence type="ECO:0000313" key="4">
    <source>
        <dbReference type="Proteomes" id="UP000253426"/>
    </source>
</evidence>
<keyword evidence="1" id="KW-0560">Oxidoreductase</keyword>